<evidence type="ECO:0000256" key="9">
    <source>
        <dbReference type="RuleBase" id="RU368022"/>
    </source>
</evidence>
<keyword evidence="9" id="KW-0227">DNA damage</keyword>
<evidence type="ECO:0000256" key="10">
    <source>
        <dbReference type="SAM" id="Coils"/>
    </source>
</evidence>
<dbReference type="GO" id="GO:0035267">
    <property type="term" value="C:NuA4 histone acetyltransferase complex"/>
    <property type="evidence" value="ECO:0007669"/>
    <property type="project" value="UniProtKB-UniRule"/>
</dbReference>
<feature type="coiled-coil region" evidence="10">
    <location>
        <begin position="1"/>
        <end position="35"/>
    </location>
</feature>
<comment type="similarity">
    <text evidence="2 9">Belongs to the EAF6 family.</text>
</comment>
<evidence type="ECO:0000256" key="5">
    <source>
        <dbReference type="ARBA" id="ARBA00023015"/>
    </source>
</evidence>
<evidence type="ECO:0000256" key="4">
    <source>
        <dbReference type="ARBA" id="ARBA00022853"/>
    </source>
</evidence>
<evidence type="ECO:0000256" key="1">
    <source>
        <dbReference type="ARBA" id="ARBA00004123"/>
    </source>
</evidence>
<sequence length="102" mass="11507">MGEAHQHYQKLKQELQEALANRESLEKQWDQIQQEIFDKESAYLTGNSSSQYGTIVKGFDAFGKHTHDSAHAFSDKDRIFSLSSARFVKQQEGDDKGGDGQA</sequence>
<evidence type="ECO:0000256" key="6">
    <source>
        <dbReference type="ARBA" id="ARBA00023054"/>
    </source>
</evidence>
<dbReference type="Pfam" id="PF09340">
    <property type="entry name" value="NuA4"/>
    <property type="match status" value="1"/>
</dbReference>
<reference evidence="12" key="1">
    <citation type="submission" date="2015-10" db="EMBL/GenBank/DDBJ databases">
        <authorList>
            <person name="Devillers H."/>
        </authorList>
    </citation>
    <scope>NUCLEOTIDE SEQUENCE [LARGE SCALE GENOMIC DNA]</scope>
</reference>
<dbReference type="EMBL" id="LN890565">
    <property type="protein sequence ID" value="CUS21487.1"/>
    <property type="molecule type" value="Genomic_DNA"/>
</dbReference>
<dbReference type="GO" id="GO:0006281">
    <property type="term" value="P:DNA repair"/>
    <property type="evidence" value="ECO:0007669"/>
    <property type="project" value="UniProtKB-UniRule"/>
</dbReference>
<evidence type="ECO:0000256" key="3">
    <source>
        <dbReference type="ARBA" id="ARBA00018504"/>
    </source>
</evidence>
<evidence type="ECO:0000313" key="12">
    <source>
        <dbReference type="Proteomes" id="UP000236544"/>
    </source>
</evidence>
<dbReference type="GO" id="GO:0005634">
    <property type="term" value="C:nucleus"/>
    <property type="evidence" value="ECO:0007669"/>
    <property type="project" value="UniProtKB-SubCell"/>
</dbReference>
<keyword evidence="5 9" id="KW-0805">Transcription regulation</keyword>
<proteinExistence type="inferred from homology"/>
<gene>
    <name evidence="11" type="ORF">LAQU0_S03e03708g</name>
</gene>
<dbReference type="InterPro" id="IPR015418">
    <property type="entry name" value="Eaf6"/>
</dbReference>
<comment type="subunit">
    <text evidence="9">Component of the NuA4 histone acetyltransferase complex.</text>
</comment>
<dbReference type="PANTHER" id="PTHR13476">
    <property type="entry name" value="CHROMATIN MODIFICATION-RELATED PROTEIN MEAF6"/>
    <property type="match status" value="1"/>
</dbReference>
<comment type="subcellular location">
    <subcellularLocation>
        <location evidence="1 9">Nucleus</location>
    </subcellularLocation>
</comment>
<keyword evidence="8 9" id="KW-0539">Nucleus</keyword>
<dbReference type="Proteomes" id="UP000236544">
    <property type="component" value="Unassembled WGS sequence"/>
</dbReference>
<dbReference type="OrthoDB" id="440324at2759"/>
<protein>
    <recommendedName>
        <fullName evidence="3 9">Chromatin modification-related protein EAF6</fullName>
    </recommendedName>
</protein>
<keyword evidence="4 9" id="KW-0156">Chromatin regulator</keyword>
<keyword evidence="12" id="KW-1185">Reference proteome</keyword>
<accession>A0A0P1KNS9</accession>
<evidence type="ECO:0000313" key="11">
    <source>
        <dbReference type="EMBL" id="CUS21487.1"/>
    </source>
</evidence>
<dbReference type="GO" id="GO:0006325">
    <property type="term" value="P:chromatin organization"/>
    <property type="evidence" value="ECO:0007669"/>
    <property type="project" value="UniProtKB-KW"/>
</dbReference>
<keyword evidence="6 10" id="KW-0175">Coiled coil</keyword>
<organism evidence="11 12">
    <name type="scientific">Lachancea quebecensis</name>
    <dbReference type="NCBI Taxonomy" id="1654605"/>
    <lineage>
        <taxon>Eukaryota</taxon>
        <taxon>Fungi</taxon>
        <taxon>Dikarya</taxon>
        <taxon>Ascomycota</taxon>
        <taxon>Saccharomycotina</taxon>
        <taxon>Saccharomycetes</taxon>
        <taxon>Saccharomycetales</taxon>
        <taxon>Saccharomycetaceae</taxon>
        <taxon>Lachancea</taxon>
    </lineage>
</organism>
<keyword evidence="9" id="KW-0234">DNA repair</keyword>
<name>A0A0P1KNS9_9SACH</name>
<comment type="function">
    <text evidence="9">Component of the NuA4 histone acetyltransferase complex which is involved in transcriptional activation of selected genes principally by acetylation of nucleosomal histone H4 and H2A. The NuA4 complex is also involved in DNA repair.</text>
</comment>
<evidence type="ECO:0000256" key="2">
    <source>
        <dbReference type="ARBA" id="ARBA00010916"/>
    </source>
</evidence>
<dbReference type="AlphaFoldDB" id="A0A0P1KNS9"/>
<keyword evidence="7 9" id="KW-0804">Transcription</keyword>
<evidence type="ECO:0000256" key="7">
    <source>
        <dbReference type="ARBA" id="ARBA00023163"/>
    </source>
</evidence>
<evidence type="ECO:0000256" key="8">
    <source>
        <dbReference type="ARBA" id="ARBA00023242"/>
    </source>
</evidence>